<dbReference type="EMBL" id="JAPFFF010000001">
    <property type="protein sequence ID" value="KAK8898465.1"/>
    <property type="molecule type" value="Genomic_DNA"/>
</dbReference>
<gene>
    <name evidence="1" type="ORF">M9Y10_000753</name>
</gene>
<sequence>MQVPADHFWYFQLVREMEDMSVGLDIDPEREALQIERYTVIKPALEYLLKINTKNLEVSKMLLKTAKEASTENFLGKSREKFISYCEKEMKKYSMKIELYQKCLKQEQFSEEITKLIYQSGHQEDAEFQTIPNLSEDEREKISQQNFTILQETVKKIEEKYGFDKKT</sequence>
<evidence type="ECO:0000313" key="2">
    <source>
        <dbReference type="Proteomes" id="UP001470230"/>
    </source>
</evidence>
<dbReference type="Proteomes" id="UP001470230">
    <property type="component" value="Unassembled WGS sequence"/>
</dbReference>
<proteinExistence type="predicted"/>
<reference evidence="1 2" key="1">
    <citation type="submission" date="2024-04" db="EMBL/GenBank/DDBJ databases">
        <title>Tritrichomonas musculus Genome.</title>
        <authorList>
            <person name="Alves-Ferreira E."/>
            <person name="Grigg M."/>
            <person name="Lorenzi H."/>
            <person name="Galac M."/>
        </authorList>
    </citation>
    <scope>NUCLEOTIDE SEQUENCE [LARGE SCALE GENOMIC DNA]</scope>
    <source>
        <strain evidence="1 2">EAF2021</strain>
    </source>
</reference>
<organism evidence="1 2">
    <name type="scientific">Tritrichomonas musculus</name>
    <dbReference type="NCBI Taxonomy" id="1915356"/>
    <lineage>
        <taxon>Eukaryota</taxon>
        <taxon>Metamonada</taxon>
        <taxon>Parabasalia</taxon>
        <taxon>Tritrichomonadida</taxon>
        <taxon>Tritrichomonadidae</taxon>
        <taxon>Tritrichomonas</taxon>
    </lineage>
</organism>
<comment type="caution">
    <text evidence="1">The sequence shown here is derived from an EMBL/GenBank/DDBJ whole genome shotgun (WGS) entry which is preliminary data.</text>
</comment>
<protein>
    <submittedName>
        <fullName evidence="1">Uncharacterized protein</fullName>
    </submittedName>
</protein>
<evidence type="ECO:0000313" key="1">
    <source>
        <dbReference type="EMBL" id="KAK8898465.1"/>
    </source>
</evidence>
<name>A0ABR2L529_9EUKA</name>
<accession>A0ABR2L529</accession>
<keyword evidence="2" id="KW-1185">Reference proteome</keyword>